<feature type="domain" description="NAD-dependent epimerase/dehydratase" evidence="2">
    <location>
        <begin position="4"/>
        <end position="243"/>
    </location>
</feature>
<proteinExistence type="inferred from homology"/>
<evidence type="ECO:0000256" key="1">
    <source>
        <dbReference type="ARBA" id="ARBA00007637"/>
    </source>
</evidence>
<dbReference type="Gene3D" id="3.40.50.720">
    <property type="entry name" value="NAD(P)-binding Rossmann-like Domain"/>
    <property type="match status" value="1"/>
</dbReference>
<dbReference type="InterPro" id="IPR001509">
    <property type="entry name" value="Epimerase_deHydtase"/>
</dbReference>
<gene>
    <name evidence="3" type="ORF">GB993_10940</name>
</gene>
<dbReference type="Pfam" id="PF01370">
    <property type="entry name" value="Epimerase"/>
    <property type="match status" value="1"/>
</dbReference>
<accession>A0A6N9I5E4</accession>
<comment type="caution">
    <text evidence="3">The sequence shown here is derived from an EMBL/GenBank/DDBJ whole genome shotgun (WGS) entry which is preliminary data.</text>
</comment>
<dbReference type="RefSeq" id="WP_161004304.1">
    <property type="nucleotide sequence ID" value="NZ_WEZQ01000019.1"/>
</dbReference>
<dbReference type="SUPFAM" id="SSF51735">
    <property type="entry name" value="NAD(P)-binding Rossmann-fold domains"/>
    <property type="match status" value="1"/>
</dbReference>
<dbReference type="EMBL" id="WEZQ01000019">
    <property type="protein sequence ID" value="MYV18017.1"/>
    <property type="molecule type" value="Genomic_DNA"/>
</dbReference>
<dbReference type="Proteomes" id="UP000449209">
    <property type="component" value="Unassembled WGS sequence"/>
</dbReference>
<organism evidence="3 4">
    <name type="scientific">Furfurilactobacillus milii</name>
    <dbReference type="NCBI Taxonomy" id="2888272"/>
    <lineage>
        <taxon>Bacteria</taxon>
        <taxon>Bacillati</taxon>
        <taxon>Bacillota</taxon>
        <taxon>Bacilli</taxon>
        <taxon>Lactobacillales</taxon>
        <taxon>Lactobacillaceae</taxon>
        <taxon>Furfurilactobacillus</taxon>
    </lineage>
</organism>
<evidence type="ECO:0000313" key="4">
    <source>
        <dbReference type="Proteomes" id="UP000449209"/>
    </source>
</evidence>
<evidence type="ECO:0000259" key="2">
    <source>
        <dbReference type="Pfam" id="PF01370"/>
    </source>
</evidence>
<dbReference type="PANTHER" id="PTHR43000">
    <property type="entry name" value="DTDP-D-GLUCOSE 4,6-DEHYDRATASE-RELATED"/>
    <property type="match status" value="1"/>
</dbReference>
<protein>
    <submittedName>
        <fullName evidence="3">NAD-dependent epimerase/dehydratase family protein</fullName>
    </submittedName>
</protein>
<dbReference type="OrthoDB" id="9811743at2"/>
<reference evidence="3 4" key="1">
    <citation type="journal article" date="2019" name="Appl. Environ. Microbiol.">
        <title>Genetic determinants of hydroxycinnamic acid metabolism in heterofermentative lactobacilli.</title>
        <authorList>
            <person name="Gaur G."/>
            <person name="Oh J.H."/>
            <person name="Filannino P."/>
            <person name="Gobbetti M."/>
            <person name="van Pijkeren J.P."/>
            <person name="Ganzle M.G."/>
        </authorList>
    </citation>
    <scope>NUCLEOTIDE SEQUENCE [LARGE SCALE GENOMIC DNA]</scope>
    <source>
        <strain evidence="3 4">C5</strain>
    </source>
</reference>
<sequence>MAKVLITGGAGFIGSNLTMRLLSEGNEVTVVDDLSMGLQDNLPQQPNLTFIQQSITNSEFMSELLIDQNFDFIYLLAAVASVADSVERPIETHEINQEANLRIFETIRKHHLHPKRVIFSSSAAVYGDEPSLPKTEGSPIAPLTPYAIDKFATERFLMAYANLYQINASAVRFFNVFGPHQNPQSPYSGVLSILTQTFKTEGSFCVFGDGQQSRDFIYITDVLDALQLLAKNDLAKGQVFNVATGQTTTLLDVIKDYEEITNKRITVTYANMRQGDIRHSWANIDKLSTLGFEPHINVYEGLRRYWQYINR</sequence>
<dbReference type="InterPro" id="IPR036291">
    <property type="entry name" value="NAD(P)-bd_dom_sf"/>
</dbReference>
<name>A0A6N9I5E4_9LACO</name>
<comment type="similarity">
    <text evidence="1">Belongs to the NAD(P)-dependent epimerase/dehydratase family.</text>
</comment>
<dbReference type="AlphaFoldDB" id="A0A6N9I5E4"/>
<dbReference type="Gene3D" id="3.90.25.10">
    <property type="entry name" value="UDP-galactose 4-epimerase, domain 1"/>
    <property type="match status" value="1"/>
</dbReference>
<evidence type="ECO:0000313" key="3">
    <source>
        <dbReference type="EMBL" id="MYV18017.1"/>
    </source>
</evidence>